<dbReference type="Gene3D" id="3.40.50.880">
    <property type="match status" value="1"/>
</dbReference>
<dbReference type="InterPro" id="IPR002818">
    <property type="entry name" value="DJ-1/PfpI"/>
</dbReference>
<keyword evidence="3" id="KW-1185">Reference proteome</keyword>
<dbReference type="RefSeq" id="WP_122254078.1">
    <property type="nucleotide sequence ID" value="NZ_RDQL01000008.1"/>
</dbReference>
<name>A0A3M6Q8D8_9BURK</name>
<dbReference type="PANTHER" id="PTHR43130:SF15">
    <property type="entry name" value="THIJ_PFPI FAMILY PROTEIN (AFU_ORTHOLOGUE AFUA_5G14240)"/>
    <property type="match status" value="1"/>
</dbReference>
<dbReference type="SUPFAM" id="SSF52317">
    <property type="entry name" value="Class I glutamine amidotransferase-like"/>
    <property type="match status" value="1"/>
</dbReference>
<accession>A0A3M6Q8D8</accession>
<reference evidence="2 3" key="1">
    <citation type="submission" date="2018-10" db="EMBL/GenBank/DDBJ databases">
        <title>Comamonadaceae CDC group NO-1 genome sequencing and assembly.</title>
        <authorList>
            <person name="Bernier A.-M."/>
            <person name="Bernard K."/>
        </authorList>
    </citation>
    <scope>NUCLEOTIDE SEQUENCE [LARGE SCALE GENOMIC DNA]</scope>
    <source>
        <strain evidence="2 3">NML161473</strain>
    </source>
</reference>
<sequence>MDAYSLLFPDFDALDLMGPVEMLHHAGARLHYVSQHGGLVHSRAGFAVATLALQALPAPALAPEPTQAQTLLLVPGGQGTRALVQDAAFLHALQQWAGQAERVLSVCTGAALLAAAGVLDGLPATSNKKAFAWVQSCGPRVQWQPRARWVHAGKFYTSSGVSAGMDAALALIAAHHGVAEARRIARHCEYLWNEDPQDDPFAASL</sequence>
<comment type="caution">
    <text evidence="2">The sequence shown here is derived from an EMBL/GenBank/DDBJ whole genome shotgun (WGS) entry which is preliminary data.</text>
</comment>
<dbReference type="PANTHER" id="PTHR43130">
    <property type="entry name" value="ARAC-FAMILY TRANSCRIPTIONAL REGULATOR"/>
    <property type="match status" value="1"/>
</dbReference>
<dbReference type="CDD" id="cd03139">
    <property type="entry name" value="GATase1_PfpI_2"/>
    <property type="match status" value="1"/>
</dbReference>
<dbReference type="Proteomes" id="UP000267035">
    <property type="component" value="Unassembled WGS sequence"/>
</dbReference>
<proteinExistence type="predicted"/>
<dbReference type="InterPro" id="IPR029062">
    <property type="entry name" value="Class_I_gatase-like"/>
</dbReference>
<feature type="domain" description="DJ-1/PfpI" evidence="1">
    <location>
        <begin position="4"/>
        <end position="173"/>
    </location>
</feature>
<dbReference type="AlphaFoldDB" id="A0A3M6Q8D8"/>
<gene>
    <name evidence="2" type="ORF">EBQ25_07405</name>
</gene>
<dbReference type="Pfam" id="PF01965">
    <property type="entry name" value="DJ-1_PfpI"/>
    <property type="match status" value="1"/>
</dbReference>
<evidence type="ECO:0000313" key="3">
    <source>
        <dbReference type="Proteomes" id="UP000267035"/>
    </source>
</evidence>
<evidence type="ECO:0000259" key="1">
    <source>
        <dbReference type="Pfam" id="PF01965"/>
    </source>
</evidence>
<dbReference type="InterPro" id="IPR052158">
    <property type="entry name" value="INH-QAR"/>
</dbReference>
<organism evidence="2 3">
    <name type="scientific">Allofranklinella schreckenbergeri</name>
    <dbReference type="NCBI Taxonomy" id="1076744"/>
    <lineage>
        <taxon>Bacteria</taxon>
        <taxon>Pseudomonadati</taxon>
        <taxon>Pseudomonadota</taxon>
        <taxon>Betaproteobacteria</taxon>
        <taxon>Burkholderiales</taxon>
        <taxon>Comamonadaceae</taxon>
        <taxon>Allofranklinella</taxon>
    </lineage>
</organism>
<protein>
    <submittedName>
        <fullName evidence="2">DJ-1/PfpI family protein</fullName>
    </submittedName>
</protein>
<evidence type="ECO:0000313" key="2">
    <source>
        <dbReference type="EMBL" id="RMW99443.1"/>
    </source>
</evidence>
<dbReference type="EMBL" id="RDQL01000008">
    <property type="protein sequence ID" value="RMW99443.1"/>
    <property type="molecule type" value="Genomic_DNA"/>
</dbReference>